<keyword evidence="2" id="KW-1185">Reference proteome</keyword>
<evidence type="ECO:0000313" key="1">
    <source>
        <dbReference type="EMBL" id="KAE9222007.1"/>
    </source>
</evidence>
<dbReference type="PANTHER" id="PTHR40866">
    <property type="entry name" value="BED-TYPE DOMAIN-CONTAINING PROTEIN"/>
    <property type="match status" value="1"/>
</dbReference>
<dbReference type="EMBL" id="QXGB01000265">
    <property type="protein sequence ID" value="KAE9222007.1"/>
    <property type="molecule type" value="Genomic_DNA"/>
</dbReference>
<dbReference type="SUPFAM" id="SSF53098">
    <property type="entry name" value="Ribonuclease H-like"/>
    <property type="match status" value="1"/>
</dbReference>
<dbReference type="InterPro" id="IPR012337">
    <property type="entry name" value="RNaseH-like_sf"/>
</dbReference>
<evidence type="ECO:0000313" key="2">
    <source>
        <dbReference type="Proteomes" id="UP000433483"/>
    </source>
</evidence>
<dbReference type="OrthoDB" id="116998at2759"/>
<organism evidence="1 2">
    <name type="scientific">Phytophthora fragariae</name>
    <dbReference type="NCBI Taxonomy" id="53985"/>
    <lineage>
        <taxon>Eukaryota</taxon>
        <taxon>Sar</taxon>
        <taxon>Stramenopiles</taxon>
        <taxon>Oomycota</taxon>
        <taxon>Peronosporomycetes</taxon>
        <taxon>Peronosporales</taxon>
        <taxon>Peronosporaceae</taxon>
        <taxon>Phytophthora</taxon>
    </lineage>
</organism>
<name>A0A6A3YPG4_9STRA</name>
<evidence type="ECO:0008006" key="3">
    <source>
        <dbReference type="Google" id="ProtNLM"/>
    </source>
</evidence>
<accession>A0A6A3YPG4</accession>
<dbReference type="Proteomes" id="UP000433483">
    <property type="component" value="Unassembled WGS sequence"/>
</dbReference>
<protein>
    <recommendedName>
        <fullName evidence="3">HAT C-terminal dimerisation domain-containing protein</fullName>
    </recommendedName>
</protein>
<dbReference type="PANTHER" id="PTHR40866:SF1">
    <property type="entry name" value="BED-TYPE DOMAIN-CONTAINING PROTEIN"/>
    <property type="match status" value="1"/>
</dbReference>
<gene>
    <name evidence="1" type="ORF">PF005_g6878</name>
</gene>
<proteinExistence type="predicted"/>
<comment type="caution">
    <text evidence="1">The sequence shown here is derived from an EMBL/GenBank/DDBJ whole genome shotgun (WGS) entry which is preliminary data.</text>
</comment>
<reference evidence="1 2" key="1">
    <citation type="submission" date="2018-08" db="EMBL/GenBank/DDBJ databases">
        <title>Genomic investigation of the strawberry pathogen Phytophthora fragariae indicates pathogenicity is determined by transcriptional variation in three key races.</title>
        <authorList>
            <person name="Adams T.M."/>
            <person name="Armitage A.D."/>
            <person name="Sobczyk M.K."/>
            <person name="Bates H.J."/>
            <person name="Dunwell J.M."/>
            <person name="Nellist C.F."/>
            <person name="Harrison R.J."/>
        </authorList>
    </citation>
    <scope>NUCLEOTIDE SEQUENCE [LARGE SCALE GENOMIC DNA]</scope>
    <source>
        <strain evidence="1 2">NOV-27</strain>
    </source>
</reference>
<sequence length="386" mass="43423">MESVAQLVGLDIAGELPDRFGLMLDGWSHASVHYVAVFVCYAVDGVAKYALLSMAPIIQEPNDDLSARTHREYLAGVLETFGKALSDCVYLVGDNCSVNKRLDTIMQVPLVGCASHRLNLAVRHHLEQYEEDSAIVQALMVKLRTLKQSSKLRLKTPLRPVIRQDTRWGSTFAMVHRYHELIKFMDADDDDIMELLPSPACNRRLKTLYAELKDIESVSKALQANDITLLDVRVWFDGLIAAHPNFADYIGPRATIVHSPDFESGCVRVLKDSGARLTATEKRALRPFVCSPATASDEEDDAAGDSFVQRLEKRRRLEARKPRYGLLASIPPTSNKVDRFFSVARTTFGQERNSLQPATLETILFLRENDRFWDVSTVDRIVSNRD</sequence>
<dbReference type="AlphaFoldDB" id="A0A6A3YPG4"/>